<feature type="domain" description="Methyltransferase type 12" evidence="1">
    <location>
        <begin position="50"/>
        <end position="138"/>
    </location>
</feature>
<dbReference type="SUPFAM" id="SSF53335">
    <property type="entry name" value="S-adenosyl-L-methionine-dependent methyltransferases"/>
    <property type="match status" value="1"/>
</dbReference>
<gene>
    <name evidence="2" type="ORF">SD37_17350</name>
</gene>
<dbReference type="PANTHER" id="PTHR43591:SF24">
    <property type="entry name" value="2-METHOXY-6-POLYPRENYL-1,4-BENZOQUINOL METHYLASE, MITOCHONDRIAL"/>
    <property type="match status" value="1"/>
</dbReference>
<dbReference type="Proteomes" id="UP000093695">
    <property type="component" value="Chromosome"/>
</dbReference>
<evidence type="ECO:0000259" key="1">
    <source>
        <dbReference type="Pfam" id="PF08242"/>
    </source>
</evidence>
<dbReference type="PANTHER" id="PTHR43591">
    <property type="entry name" value="METHYLTRANSFERASE"/>
    <property type="match status" value="1"/>
</dbReference>
<name>A0A193CBI3_AMYOR</name>
<protein>
    <submittedName>
        <fullName evidence="2">SAM-dependent methyltransferase</fullName>
    </submittedName>
</protein>
<keyword evidence="3" id="KW-1185">Reference proteome</keyword>
<accession>A0A193CBI3</accession>
<dbReference type="EMBL" id="CP016174">
    <property type="protein sequence ID" value="ANN21837.1"/>
    <property type="molecule type" value="Genomic_DNA"/>
</dbReference>
<dbReference type="KEGG" id="aori:SD37_17350"/>
<dbReference type="GO" id="GO:0008168">
    <property type="term" value="F:methyltransferase activity"/>
    <property type="evidence" value="ECO:0007669"/>
    <property type="project" value="UniProtKB-KW"/>
</dbReference>
<keyword evidence="2" id="KW-0808">Transferase</keyword>
<dbReference type="Pfam" id="PF08242">
    <property type="entry name" value="Methyltransf_12"/>
    <property type="match status" value="1"/>
</dbReference>
<dbReference type="Gene3D" id="3.40.50.150">
    <property type="entry name" value="Vaccinia Virus protein VP39"/>
    <property type="match status" value="1"/>
</dbReference>
<dbReference type="AlphaFoldDB" id="A0A193CBI3"/>
<evidence type="ECO:0000313" key="2">
    <source>
        <dbReference type="EMBL" id="ANN21837.1"/>
    </source>
</evidence>
<sequence length="266" mass="28595">MGKVDVTTAYVFDNHSDHATEQHRCLSEAYDPFTLARLVQTGVGPGWSCLEVGAGGSGVAHWLAGKVAPTGSVLATDIKPEHIAPVPGLTVLRHDVVHDPLPRGGFDLIHARLVLQHLPEREAVLRKLARALRPGGWLQIDEFDISYGPVLLAPDARAANLYEAFLAAKEKTFEAAGGDGTWGRRVAASMAAAGLVDVDPVPTLFPWRAGSPGVRLLIHHTRHLRDRLFAAGMTDDELAEVRAVMADPRFRASSCVVYSVHGRSAG</sequence>
<keyword evidence="2" id="KW-0489">Methyltransferase</keyword>
<reference evidence="2 3" key="1">
    <citation type="journal article" date="2015" name="Genome Announc.">
        <title>Draft Genome Sequence of Norvancomycin-Producing Strain Amycolatopsis orientalis CPCC200066.</title>
        <authorList>
            <person name="Lei X."/>
            <person name="Yuan F."/>
            <person name="Shi Y."/>
            <person name="Li X."/>
            <person name="Wang L."/>
            <person name="Hong B."/>
        </authorList>
    </citation>
    <scope>NUCLEOTIDE SEQUENCE [LARGE SCALE GENOMIC DNA]</scope>
    <source>
        <strain evidence="2 3">B-37</strain>
    </source>
</reference>
<dbReference type="STRING" id="31958.SD37_17350"/>
<dbReference type="CDD" id="cd02440">
    <property type="entry name" value="AdoMet_MTases"/>
    <property type="match status" value="1"/>
</dbReference>
<organism evidence="2 3">
    <name type="scientific">Amycolatopsis orientalis</name>
    <name type="common">Nocardia orientalis</name>
    <dbReference type="NCBI Taxonomy" id="31958"/>
    <lineage>
        <taxon>Bacteria</taxon>
        <taxon>Bacillati</taxon>
        <taxon>Actinomycetota</taxon>
        <taxon>Actinomycetes</taxon>
        <taxon>Pseudonocardiales</taxon>
        <taxon>Pseudonocardiaceae</taxon>
        <taxon>Amycolatopsis</taxon>
    </lineage>
</organism>
<dbReference type="InterPro" id="IPR013217">
    <property type="entry name" value="Methyltransf_12"/>
</dbReference>
<proteinExistence type="predicted"/>
<evidence type="ECO:0000313" key="3">
    <source>
        <dbReference type="Proteomes" id="UP000093695"/>
    </source>
</evidence>
<dbReference type="InterPro" id="IPR029063">
    <property type="entry name" value="SAM-dependent_MTases_sf"/>
</dbReference>
<dbReference type="GO" id="GO:0032259">
    <property type="term" value="P:methylation"/>
    <property type="evidence" value="ECO:0007669"/>
    <property type="project" value="UniProtKB-KW"/>
</dbReference>